<feature type="region of interest" description="Disordered" evidence="1">
    <location>
        <begin position="32"/>
        <end position="59"/>
    </location>
</feature>
<evidence type="ECO:0000313" key="2">
    <source>
        <dbReference type="WBParaSite" id="SSLN_0000300801-mRNA-1"/>
    </source>
</evidence>
<sequence length="59" mass="6158">LPSNFVLSTSEVGTPSCSLRQLLDHTHFQVCDDNDDDDGSGDGGGGGGCGEEEEEMFGH</sequence>
<organism evidence="2">
    <name type="scientific">Schistocephalus solidus</name>
    <name type="common">Tapeworm</name>
    <dbReference type="NCBI Taxonomy" id="70667"/>
    <lineage>
        <taxon>Eukaryota</taxon>
        <taxon>Metazoa</taxon>
        <taxon>Spiralia</taxon>
        <taxon>Lophotrochozoa</taxon>
        <taxon>Platyhelminthes</taxon>
        <taxon>Cestoda</taxon>
        <taxon>Eucestoda</taxon>
        <taxon>Diphyllobothriidea</taxon>
        <taxon>Diphyllobothriidae</taxon>
        <taxon>Schistocephalus</taxon>
    </lineage>
</organism>
<dbReference type="WBParaSite" id="SSLN_0000300801-mRNA-1">
    <property type="protein sequence ID" value="SSLN_0000300801-mRNA-1"/>
    <property type="gene ID" value="SSLN_0000300801"/>
</dbReference>
<accession>A0A183SFB0</accession>
<name>A0A183SFB0_SCHSO</name>
<feature type="compositionally biased region" description="Acidic residues" evidence="1">
    <location>
        <begin position="50"/>
        <end position="59"/>
    </location>
</feature>
<dbReference type="AlphaFoldDB" id="A0A183SFB0"/>
<protein>
    <submittedName>
        <fullName evidence="2">Uncharacterized protein</fullName>
    </submittedName>
</protein>
<proteinExistence type="predicted"/>
<reference evidence="2" key="1">
    <citation type="submission" date="2016-06" db="UniProtKB">
        <authorList>
            <consortium name="WormBaseParasite"/>
        </authorList>
    </citation>
    <scope>IDENTIFICATION</scope>
</reference>
<evidence type="ECO:0000256" key="1">
    <source>
        <dbReference type="SAM" id="MobiDB-lite"/>
    </source>
</evidence>